<dbReference type="SUPFAM" id="SSF56349">
    <property type="entry name" value="DNA breaking-rejoining enzymes"/>
    <property type="match status" value="1"/>
</dbReference>
<proteinExistence type="inferred from homology"/>
<accession>A0A379MSG2</accession>
<keyword evidence="2" id="KW-0229">DNA integration</keyword>
<dbReference type="InterPro" id="IPR013762">
    <property type="entry name" value="Integrase-like_cat_sf"/>
</dbReference>
<dbReference type="PROSITE" id="PS51900">
    <property type="entry name" value="CB"/>
    <property type="match status" value="1"/>
</dbReference>
<evidence type="ECO:0000259" key="7">
    <source>
        <dbReference type="PROSITE" id="PS51900"/>
    </source>
</evidence>
<keyword evidence="4" id="KW-0233">DNA recombination</keyword>
<dbReference type="GO" id="GO:0006310">
    <property type="term" value="P:DNA recombination"/>
    <property type="evidence" value="ECO:0007669"/>
    <property type="project" value="UniProtKB-KW"/>
</dbReference>
<evidence type="ECO:0000313" key="9">
    <source>
        <dbReference type="Proteomes" id="UP000255233"/>
    </source>
</evidence>
<evidence type="ECO:0000256" key="1">
    <source>
        <dbReference type="ARBA" id="ARBA00008857"/>
    </source>
</evidence>
<keyword evidence="3 5" id="KW-0238">DNA-binding</keyword>
<dbReference type="PROSITE" id="PS51898">
    <property type="entry name" value="TYR_RECOMBINASE"/>
    <property type="match status" value="1"/>
</dbReference>
<sequence length="404" mass="47607">MRIRNFRKVEVILPKVSTFKGRLCVLYSVYNPRTDRMERYRIVRGFKACADRQEETKLAAKIIKEYTLKLRAGWRPWADDAVICSDETEYHTIAGMFGTQRRDGSHIRRHVSKFIEEKRLSVSKKSMESYVSKLRIFVLWLEKNDLIDRRVYEIDDAVINRFITYLIQERKLDRLSIEKYQQNLNQFFKYCLSKKLIDRLPTTTIPKPPKRQDMAARPIADVDMQKLLSLIAKEDSQFFVACMFEFFLCCRPGNELRLLKVEDINLFTQTVHIRTANGKTGARNITMPAALIELCQKHRITEYPAAHYVFGNNHEPGPVPWGKNYFSRRFREFRERLHLPSGYKFYSLKHTAAGKLLESGASIVEVRNHLGHRDFESTIHYIRRHFGERSEKVANFRPDFLKGL</sequence>
<dbReference type="STRING" id="880526.GCA_000427365_02020"/>
<evidence type="ECO:0000256" key="2">
    <source>
        <dbReference type="ARBA" id="ARBA00022908"/>
    </source>
</evidence>
<dbReference type="PANTHER" id="PTHR30349:SF41">
    <property type="entry name" value="INTEGRASE_RECOMBINASE PROTEIN MJ0367-RELATED"/>
    <property type="match status" value="1"/>
</dbReference>
<dbReference type="InterPro" id="IPR050090">
    <property type="entry name" value="Tyrosine_recombinase_XerCD"/>
</dbReference>
<dbReference type="Pfam" id="PF00589">
    <property type="entry name" value="Phage_integrase"/>
    <property type="match status" value="1"/>
</dbReference>
<keyword evidence="9" id="KW-1185">Reference proteome</keyword>
<dbReference type="InterPro" id="IPR010998">
    <property type="entry name" value="Integrase_recombinase_N"/>
</dbReference>
<dbReference type="InterPro" id="IPR011010">
    <property type="entry name" value="DNA_brk_join_enz"/>
</dbReference>
<evidence type="ECO:0000313" key="8">
    <source>
        <dbReference type="EMBL" id="SUE34568.1"/>
    </source>
</evidence>
<dbReference type="GO" id="GO:0015074">
    <property type="term" value="P:DNA integration"/>
    <property type="evidence" value="ECO:0007669"/>
    <property type="project" value="UniProtKB-KW"/>
</dbReference>
<dbReference type="Gene3D" id="1.10.150.130">
    <property type="match status" value="1"/>
</dbReference>
<reference evidence="8 9" key="1">
    <citation type="submission" date="2018-06" db="EMBL/GenBank/DDBJ databases">
        <authorList>
            <consortium name="Pathogen Informatics"/>
            <person name="Doyle S."/>
        </authorList>
    </citation>
    <scope>NUCLEOTIDE SEQUENCE [LARGE SCALE GENOMIC DNA]</scope>
    <source>
        <strain evidence="8 9">NCTC11190</strain>
    </source>
</reference>
<comment type="similarity">
    <text evidence="1">Belongs to the 'phage' integrase family.</text>
</comment>
<evidence type="ECO:0000256" key="5">
    <source>
        <dbReference type="PROSITE-ProRule" id="PRU01248"/>
    </source>
</evidence>
<dbReference type="OrthoDB" id="932752at2"/>
<dbReference type="GO" id="GO:0003677">
    <property type="term" value="F:DNA binding"/>
    <property type="evidence" value="ECO:0007669"/>
    <property type="project" value="UniProtKB-UniRule"/>
</dbReference>
<name>A0A379MSG2_9BACT</name>
<organism evidence="8 9">
    <name type="scientific">Rikenella microfusus</name>
    <dbReference type="NCBI Taxonomy" id="28139"/>
    <lineage>
        <taxon>Bacteria</taxon>
        <taxon>Pseudomonadati</taxon>
        <taxon>Bacteroidota</taxon>
        <taxon>Bacteroidia</taxon>
        <taxon>Bacteroidales</taxon>
        <taxon>Rikenellaceae</taxon>
        <taxon>Rikenella</taxon>
    </lineage>
</organism>
<evidence type="ECO:0000259" key="6">
    <source>
        <dbReference type="PROSITE" id="PS51898"/>
    </source>
</evidence>
<dbReference type="Pfam" id="PF13495">
    <property type="entry name" value="Phage_int_SAM_4"/>
    <property type="match status" value="1"/>
</dbReference>
<dbReference type="PANTHER" id="PTHR30349">
    <property type="entry name" value="PHAGE INTEGRASE-RELATED"/>
    <property type="match status" value="1"/>
</dbReference>
<dbReference type="InterPro" id="IPR044068">
    <property type="entry name" value="CB"/>
</dbReference>
<gene>
    <name evidence="8" type="ORF">NCTC11190_01800</name>
</gene>
<protein>
    <submittedName>
        <fullName evidence="8">Site-specific tyrosine recombinase XerC</fullName>
    </submittedName>
</protein>
<feature type="domain" description="Core-binding (CB)" evidence="7">
    <location>
        <begin position="105"/>
        <end position="192"/>
    </location>
</feature>
<dbReference type="InterPro" id="IPR002104">
    <property type="entry name" value="Integrase_catalytic"/>
</dbReference>
<evidence type="ECO:0000256" key="4">
    <source>
        <dbReference type="ARBA" id="ARBA00023172"/>
    </source>
</evidence>
<feature type="domain" description="Tyr recombinase" evidence="6">
    <location>
        <begin position="207"/>
        <end position="395"/>
    </location>
</feature>
<dbReference type="EMBL" id="UGVL01000001">
    <property type="protein sequence ID" value="SUE34568.1"/>
    <property type="molecule type" value="Genomic_DNA"/>
</dbReference>
<dbReference type="AlphaFoldDB" id="A0A379MSG2"/>
<dbReference type="InterPro" id="IPR004107">
    <property type="entry name" value="Integrase_SAM-like_N"/>
</dbReference>
<evidence type="ECO:0000256" key="3">
    <source>
        <dbReference type="ARBA" id="ARBA00023125"/>
    </source>
</evidence>
<dbReference type="Proteomes" id="UP000255233">
    <property type="component" value="Unassembled WGS sequence"/>
</dbReference>
<dbReference type="CDD" id="cd00397">
    <property type="entry name" value="DNA_BRE_C"/>
    <property type="match status" value="1"/>
</dbReference>
<dbReference type="Gene3D" id="1.10.443.10">
    <property type="entry name" value="Intergrase catalytic core"/>
    <property type="match status" value="1"/>
</dbReference>